<organism evidence="24 25">
    <name type="scientific">Thauera aminoaromatica</name>
    <dbReference type="NCBI Taxonomy" id="164330"/>
    <lineage>
        <taxon>Bacteria</taxon>
        <taxon>Pseudomonadati</taxon>
        <taxon>Pseudomonadota</taxon>
        <taxon>Betaproteobacteria</taxon>
        <taxon>Rhodocyclales</taxon>
        <taxon>Zoogloeaceae</taxon>
        <taxon>Thauera</taxon>
    </lineage>
</organism>
<dbReference type="InterPro" id="IPR008207">
    <property type="entry name" value="Sig_transdc_His_kin_Hpt_dom"/>
</dbReference>
<dbReference type="InterPro" id="IPR036641">
    <property type="entry name" value="HPT_dom_sf"/>
</dbReference>
<dbReference type="CDD" id="cd00082">
    <property type="entry name" value="HisKA"/>
    <property type="match status" value="1"/>
</dbReference>
<feature type="domain" description="HAMP" evidence="22">
    <location>
        <begin position="375"/>
        <end position="427"/>
    </location>
</feature>
<evidence type="ECO:0000256" key="11">
    <source>
        <dbReference type="ARBA" id="ARBA00022989"/>
    </source>
</evidence>
<dbReference type="InterPro" id="IPR004358">
    <property type="entry name" value="Sig_transdc_His_kin-like_C"/>
</dbReference>
<keyword evidence="12" id="KW-0902">Two-component regulatory system</keyword>
<dbReference type="InterPro" id="IPR038188">
    <property type="entry name" value="TorS_sensor_sf"/>
</dbReference>
<dbReference type="InterPro" id="IPR003661">
    <property type="entry name" value="HisK_dim/P_dom"/>
</dbReference>
<dbReference type="GO" id="GO:0005886">
    <property type="term" value="C:plasma membrane"/>
    <property type="evidence" value="ECO:0007669"/>
    <property type="project" value="UniProtKB-SubCell"/>
</dbReference>
<evidence type="ECO:0000256" key="13">
    <source>
        <dbReference type="ARBA" id="ARBA00023136"/>
    </source>
</evidence>
<keyword evidence="10" id="KW-0067">ATP-binding</keyword>
<dbReference type="InterPro" id="IPR003594">
    <property type="entry name" value="HATPase_dom"/>
</dbReference>
<evidence type="ECO:0000256" key="8">
    <source>
        <dbReference type="ARBA" id="ARBA00022692"/>
    </source>
</evidence>
<dbReference type="Gene3D" id="3.40.50.2300">
    <property type="match status" value="1"/>
</dbReference>
<dbReference type="Pfam" id="PF00072">
    <property type="entry name" value="Response_reg"/>
    <property type="match status" value="1"/>
</dbReference>
<dbReference type="CDD" id="cd16172">
    <property type="entry name" value="TorS_sensor_domain"/>
    <property type="match status" value="1"/>
</dbReference>
<evidence type="ECO:0000256" key="18">
    <source>
        <dbReference type="SAM" id="MobiDB-lite"/>
    </source>
</evidence>
<evidence type="ECO:0000256" key="12">
    <source>
        <dbReference type="ARBA" id="ARBA00023012"/>
    </source>
</evidence>
<evidence type="ECO:0000256" key="3">
    <source>
        <dbReference type="ARBA" id="ARBA00012438"/>
    </source>
</evidence>
<evidence type="ECO:0000256" key="1">
    <source>
        <dbReference type="ARBA" id="ARBA00000085"/>
    </source>
</evidence>
<comment type="function">
    <text evidence="14">Member of the two-component regulatory system BvgS/BvgA. Phosphorylates BvgA via a four-step phosphorelay in response to environmental signals.</text>
</comment>
<name>A0A5C7SFD0_THASP</name>
<dbReference type="Gene3D" id="1.10.287.130">
    <property type="match status" value="1"/>
</dbReference>
<dbReference type="Pfam" id="PF01627">
    <property type="entry name" value="Hpt"/>
    <property type="match status" value="1"/>
</dbReference>
<dbReference type="Gene3D" id="1.20.120.160">
    <property type="entry name" value="HPT domain"/>
    <property type="match status" value="1"/>
</dbReference>
<comment type="catalytic activity">
    <reaction evidence="1">
        <text>ATP + protein L-histidine = ADP + protein N-phospho-L-histidine.</text>
        <dbReference type="EC" id="2.7.13.3"/>
    </reaction>
</comment>
<dbReference type="InterPro" id="IPR001789">
    <property type="entry name" value="Sig_transdc_resp-reg_receiver"/>
</dbReference>
<dbReference type="SMART" id="SM00387">
    <property type="entry name" value="HATPase_c"/>
    <property type="match status" value="1"/>
</dbReference>
<comment type="subcellular location">
    <subcellularLocation>
        <location evidence="2">Cell inner membrane</location>
        <topology evidence="2">Multi-pass membrane protein</topology>
    </subcellularLocation>
</comment>
<dbReference type="PRINTS" id="PR00344">
    <property type="entry name" value="BCTRLSENSOR"/>
</dbReference>
<dbReference type="InterPro" id="IPR005467">
    <property type="entry name" value="His_kinase_dom"/>
</dbReference>
<keyword evidence="8 19" id="KW-0812">Transmembrane</keyword>
<dbReference type="PIRSF" id="PIRSF036437">
    <property type="entry name" value="HK_TorS"/>
    <property type="match status" value="1"/>
</dbReference>
<keyword evidence="11 19" id="KW-1133">Transmembrane helix</keyword>
<dbReference type="InterPro" id="IPR036890">
    <property type="entry name" value="HATPase_C_sf"/>
</dbReference>
<dbReference type="CDD" id="cd16922">
    <property type="entry name" value="HATPase_EvgS-ArcB-TorS-like"/>
    <property type="match status" value="1"/>
</dbReference>
<dbReference type="PROSITE" id="PS50109">
    <property type="entry name" value="HIS_KIN"/>
    <property type="match status" value="1"/>
</dbReference>
<evidence type="ECO:0000256" key="14">
    <source>
        <dbReference type="ARBA" id="ARBA00058004"/>
    </source>
</evidence>
<dbReference type="InterPro" id="IPR003660">
    <property type="entry name" value="HAMP_dom"/>
</dbReference>
<dbReference type="SMART" id="SM00388">
    <property type="entry name" value="HisKA"/>
    <property type="match status" value="1"/>
</dbReference>
<feature type="domain" description="Histidine kinase" evidence="20">
    <location>
        <begin position="484"/>
        <end position="701"/>
    </location>
</feature>
<dbReference type="GO" id="GO:0000155">
    <property type="term" value="F:phosphorelay sensor kinase activity"/>
    <property type="evidence" value="ECO:0007669"/>
    <property type="project" value="InterPro"/>
</dbReference>
<evidence type="ECO:0000256" key="7">
    <source>
        <dbReference type="ARBA" id="ARBA00022679"/>
    </source>
</evidence>
<dbReference type="PROSITE" id="PS50110">
    <property type="entry name" value="RESPONSE_REGULATORY"/>
    <property type="match status" value="1"/>
</dbReference>
<dbReference type="Gene3D" id="6.10.340.10">
    <property type="match status" value="1"/>
</dbReference>
<evidence type="ECO:0000256" key="19">
    <source>
        <dbReference type="SAM" id="Phobius"/>
    </source>
</evidence>
<dbReference type="EC" id="2.7.13.3" evidence="3"/>
<reference evidence="24 25" key="1">
    <citation type="submission" date="2018-09" db="EMBL/GenBank/DDBJ databases">
        <title>Metagenome Assembled Genomes from an Advanced Water Purification Facility.</title>
        <authorList>
            <person name="Stamps B.W."/>
            <person name="Spear J.R."/>
        </authorList>
    </citation>
    <scope>NUCLEOTIDE SEQUENCE [LARGE SCALE GENOMIC DNA]</scope>
    <source>
        <strain evidence="24">Bin_27_1</strain>
    </source>
</reference>
<dbReference type="Proteomes" id="UP000321192">
    <property type="component" value="Unassembled WGS sequence"/>
</dbReference>
<dbReference type="SUPFAM" id="SSF52172">
    <property type="entry name" value="CheY-like"/>
    <property type="match status" value="1"/>
</dbReference>
<dbReference type="Pfam" id="PF02518">
    <property type="entry name" value="HATPase_c"/>
    <property type="match status" value="1"/>
</dbReference>
<evidence type="ECO:0000256" key="17">
    <source>
        <dbReference type="PROSITE-ProRule" id="PRU00169"/>
    </source>
</evidence>
<evidence type="ECO:0000259" key="20">
    <source>
        <dbReference type="PROSITE" id="PS50109"/>
    </source>
</evidence>
<gene>
    <name evidence="24" type="ORF">E6Q80_15965</name>
</gene>
<dbReference type="Pfam" id="PF21689">
    <property type="entry name" value="TorS_sensor_domain"/>
    <property type="match status" value="1"/>
</dbReference>
<evidence type="ECO:0000256" key="2">
    <source>
        <dbReference type="ARBA" id="ARBA00004429"/>
    </source>
</evidence>
<dbReference type="InterPro" id="IPR037952">
    <property type="entry name" value="Sensor_TorS"/>
</dbReference>
<dbReference type="EMBL" id="SSFD01000254">
    <property type="protein sequence ID" value="TXH82109.1"/>
    <property type="molecule type" value="Genomic_DNA"/>
</dbReference>
<dbReference type="PROSITE" id="PS50894">
    <property type="entry name" value="HPT"/>
    <property type="match status" value="1"/>
</dbReference>
<feature type="modified residue" description="Phosphohistidine" evidence="16">
    <location>
        <position position="919"/>
    </location>
</feature>
<dbReference type="Gene3D" id="3.30.565.10">
    <property type="entry name" value="Histidine kinase-like ATPase, C-terminal domain"/>
    <property type="match status" value="1"/>
</dbReference>
<evidence type="ECO:0000256" key="4">
    <source>
        <dbReference type="ARBA" id="ARBA00022475"/>
    </source>
</evidence>
<dbReference type="PANTHER" id="PTHR43047">
    <property type="entry name" value="TWO-COMPONENT HISTIDINE PROTEIN KINASE"/>
    <property type="match status" value="1"/>
</dbReference>
<keyword evidence="6 17" id="KW-0597">Phosphoprotein</keyword>
<keyword evidence="4" id="KW-1003">Cell membrane</keyword>
<dbReference type="AlphaFoldDB" id="A0A5C7SFD0"/>
<evidence type="ECO:0000259" key="21">
    <source>
        <dbReference type="PROSITE" id="PS50110"/>
    </source>
</evidence>
<evidence type="ECO:0000256" key="16">
    <source>
        <dbReference type="PROSITE-ProRule" id="PRU00110"/>
    </source>
</evidence>
<dbReference type="SUPFAM" id="SSF47384">
    <property type="entry name" value="Homodimeric domain of signal transducing histidine kinase"/>
    <property type="match status" value="1"/>
</dbReference>
<evidence type="ECO:0000313" key="25">
    <source>
        <dbReference type="Proteomes" id="UP000321192"/>
    </source>
</evidence>
<feature type="region of interest" description="Disordered" evidence="18">
    <location>
        <begin position="985"/>
        <end position="1007"/>
    </location>
</feature>
<dbReference type="InterPro" id="IPR036097">
    <property type="entry name" value="HisK_dim/P_sf"/>
</dbReference>
<sequence>MTAPSYVKPRHERRFGLRERLLLGLLVAALGTVLVAVVGWVSFQRVVSSQQAIVRDTLPAADALHEAVRANARLAALAPRLLRADSAAELDQLRAALGVDVPLVRDRLAALRSPHVEAELRERLQATGDRLAAGLEGMSAAIDQRLRLRAARLERIDTLRAAIDGLDELARIHADNATAQLVSTLTTLLQPDPGQGAPSLAEREAARERVLDLDIDSLERMHELNLTVHALGFLIGRLDELDSGARLQAARVEFAAHLALLARRLADIADPGGREQGERVLRLLASALDEEGTFALRAREIALRAQVETLQGVVGELTTELDALAGELIHRGGRILAAAGSAAERSATSGLIAFGVIAAALLLVTLGVTVHALRRHTLGRLRALEEATLALASGRREVAIDTAGDDELASLAVALERFRANAIERDRFAEELRQQQQELENQVLARTAQLREANAALARETADHARARHAAEQADRAKTAFLGTVSHELRTPLAGILGLLELVEDASSTTERKQYQAQMRAAAVLLLELLEDMLDFARIEAGGVQVDKASFSLRDTVNDVFAVQGTRAAVRGLALIAEVDPALPDAVQGDRRKLSQILLNLVGNAIKFSDAGAVTVRVRAGTQPDHLYFAVEDHGIGIEPARQQEVFEPFVQVRDSGRHHAGTGLGLAVCRRLVEAMGGAIELKSAPGQGTTVSFEIPLPATAAAAVEALPAATEPERAALPPGHRVLVVEDDEVNRMVVERFLDALGQQAVCAPDIQNALRLLQARPIDLALIDMNLPDGDGRELLARLRALPAHAHTPAVLMSAHIPRREVDALLEAGFAAFLSKPFARERLRALLADLLAEPAAAAPTQGTAGVAEVLQATDWIDADFLRAEREALGEETVADIVGVFRTQGQPLIDALLAAARAGEHEACARLAHKLRGAAGNVGAGRLAECAGALEEALKPDPKGDAPRAGAIGDLAARAGELGEAWSYTLQALDALRSAADDAEAQRPDQTPPGSTSAASR</sequence>
<protein>
    <recommendedName>
        <fullName evidence="15">Virulence sensor protein BvgS</fullName>
        <ecNumber evidence="3">2.7.13.3</ecNumber>
    </recommendedName>
</protein>
<dbReference type="SMART" id="SM00448">
    <property type="entry name" value="REC"/>
    <property type="match status" value="1"/>
</dbReference>
<keyword evidence="13 19" id="KW-0472">Membrane</keyword>
<dbReference type="PANTHER" id="PTHR43047:SF78">
    <property type="entry name" value="SENSORY_REGULATORY PROTEIN RPFC"/>
    <property type="match status" value="1"/>
</dbReference>
<evidence type="ECO:0000256" key="10">
    <source>
        <dbReference type="ARBA" id="ARBA00022840"/>
    </source>
</evidence>
<keyword evidence="9" id="KW-0418">Kinase</keyword>
<feature type="transmembrane region" description="Helical" evidence="19">
    <location>
        <begin position="21"/>
        <end position="43"/>
    </location>
</feature>
<evidence type="ECO:0000256" key="5">
    <source>
        <dbReference type="ARBA" id="ARBA00022519"/>
    </source>
</evidence>
<evidence type="ECO:0000256" key="15">
    <source>
        <dbReference type="ARBA" id="ARBA00070152"/>
    </source>
</evidence>
<evidence type="ECO:0000259" key="22">
    <source>
        <dbReference type="PROSITE" id="PS50885"/>
    </source>
</evidence>
<keyword evidence="7" id="KW-0808">Transferase</keyword>
<feature type="modified residue" description="4-aspartylphosphate" evidence="17">
    <location>
        <position position="775"/>
    </location>
</feature>
<comment type="caution">
    <text evidence="24">The sequence shown here is derived from an EMBL/GenBank/DDBJ whole genome shotgun (WGS) entry which is preliminary data.</text>
</comment>
<dbReference type="Pfam" id="PF00672">
    <property type="entry name" value="HAMP"/>
    <property type="match status" value="1"/>
</dbReference>
<dbReference type="SUPFAM" id="SSF55874">
    <property type="entry name" value="ATPase domain of HSP90 chaperone/DNA topoisomerase II/histidine kinase"/>
    <property type="match status" value="1"/>
</dbReference>
<evidence type="ECO:0000259" key="23">
    <source>
        <dbReference type="PROSITE" id="PS50894"/>
    </source>
</evidence>
<evidence type="ECO:0000313" key="24">
    <source>
        <dbReference type="EMBL" id="TXH82109.1"/>
    </source>
</evidence>
<dbReference type="InterPro" id="IPR014302">
    <property type="entry name" value="Sig_transdc_His_kinase_TorS"/>
</dbReference>
<feature type="compositionally biased region" description="Polar residues" evidence="18">
    <location>
        <begin position="994"/>
        <end position="1007"/>
    </location>
</feature>
<dbReference type="CDD" id="cd17546">
    <property type="entry name" value="REC_hyHK_CKI1_RcsC-like"/>
    <property type="match status" value="1"/>
</dbReference>
<feature type="domain" description="HPt" evidence="23">
    <location>
        <begin position="880"/>
        <end position="979"/>
    </location>
</feature>
<keyword evidence="10" id="KW-0547">Nucleotide-binding</keyword>
<evidence type="ECO:0000256" key="9">
    <source>
        <dbReference type="ARBA" id="ARBA00022777"/>
    </source>
</evidence>
<dbReference type="Gene3D" id="1.20.58.920">
    <property type="match status" value="1"/>
</dbReference>
<dbReference type="PROSITE" id="PS50885">
    <property type="entry name" value="HAMP"/>
    <property type="match status" value="1"/>
</dbReference>
<feature type="domain" description="Response regulatory" evidence="21">
    <location>
        <begin position="726"/>
        <end position="842"/>
    </location>
</feature>
<dbReference type="InterPro" id="IPR011006">
    <property type="entry name" value="CheY-like_superfamily"/>
</dbReference>
<evidence type="ECO:0000256" key="6">
    <source>
        <dbReference type="ARBA" id="ARBA00022553"/>
    </source>
</evidence>
<accession>A0A5C7SFD0</accession>
<dbReference type="FunFam" id="3.30.565.10:FF:000010">
    <property type="entry name" value="Sensor histidine kinase RcsC"/>
    <property type="match status" value="1"/>
</dbReference>
<proteinExistence type="predicted"/>
<dbReference type="SUPFAM" id="SSF47226">
    <property type="entry name" value="Histidine-containing phosphotransfer domain, HPT domain"/>
    <property type="match status" value="1"/>
</dbReference>
<dbReference type="SMART" id="SM00304">
    <property type="entry name" value="HAMP"/>
    <property type="match status" value="1"/>
</dbReference>
<dbReference type="Pfam" id="PF00512">
    <property type="entry name" value="HisKA"/>
    <property type="match status" value="1"/>
</dbReference>
<keyword evidence="5" id="KW-0997">Cell inner membrane</keyword>